<protein>
    <submittedName>
        <fullName evidence="2">DUF2935 family protein</fullName>
    </submittedName>
</protein>
<feature type="coiled-coil region" evidence="1">
    <location>
        <begin position="143"/>
        <end position="170"/>
    </location>
</feature>
<accession>A0A368VR87</accession>
<sequence>MEEEALFEHRFWLQILGDHARFILNGLSPKEQKDIEIAAQYIQLFDQLLHKSKMPNAASYLVDLNKEAYELTISLRTFKLTLLQRLLLGQVAIGLTPSLLNHMVNELEEYVKILAALLEGKPVPHYSALHHDLLWLPDAAGHAAAIAMDLDAVEKRLKEKSKEFEQHFNEFYLKAIELAGYLRTLRTHYPSIDKFHVDVNLEMSVFMAFLKEIEELELSAELLSRINPLFPDHMFREECYYLLKLSQSGAVSPPNCDPAKPRIE</sequence>
<evidence type="ECO:0000313" key="2">
    <source>
        <dbReference type="EMBL" id="RCW41890.1"/>
    </source>
</evidence>
<evidence type="ECO:0000313" key="3">
    <source>
        <dbReference type="Proteomes" id="UP000252415"/>
    </source>
</evidence>
<reference evidence="2 3" key="1">
    <citation type="submission" date="2018-07" db="EMBL/GenBank/DDBJ databases">
        <title>Genomic Encyclopedia of Type Strains, Phase III (KMG-III): the genomes of soil and plant-associated and newly described type strains.</title>
        <authorList>
            <person name="Whitman W."/>
        </authorList>
    </citation>
    <scope>NUCLEOTIDE SEQUENCE [LARGE SCALE GENOMIC DNA]</scope>
    <source>
        <strain evidence="2 3">CECT 7506</strain>
    </source>
</reference>
<proteinExistence type="predicted"/>
<keyword evidence="1" id="KW-0175">Coiled coil</keyword>
<name>A0A368VR87_9BACL</name>
<dbReference type="Proteomes" id="UP000252415">
    <property type="component" value="Unassembled WGS sequence"/>
</dbReference>
<gene>
    <name evidence="2" type="ORF">DFP97_12024</name>
</gene>
<organism evidence="2 3">
    <name type="scientific">Paenibacillus prosopidis</name>
    <dbReference type="NCBI Taxonomy" id="630520"/>
    <lineage>
        <taxon>Bacteria</taxon>
        <taxon>Bacillati</taxon>
        <taxon>Bacillota</taxon>
        <taxon>Bacilli</taxon>
        <taxon>Bacillales</taxon>
        <taxon>Paenibacillaceae</taxon>
        <taxon>Paenibacillus</taxon>
    </lineage>
</organism>
<dbReference type="RefSeq" id="WP_114383475.1">
    <property type="nucleotide sequence ID" value="NZ_QPJD01000020.1"/>
</dbReference>
<dbReference type="Pfam" id="PF11155">
    <property type="entry name" value="DUF2935"/>
    <property type="match status" value="2"/>
</dbReference>
<dbReference type="InterPro" id="IPR021328">
    <property type="entry name" value="CotB-like"/>
</dbReference>
<keyword evidence="3" id="KW-1185">Reference proteome</keyword>
<dbReference type="Gene3D" id="1.20.1260.120">
    <property type="entry name" value="Protein of unknown function DUF2935"/>
    <property type="match status" value="1"/>
</dbReference>
<dbReference type="SUPFAM" id="SSF158430">
    <property type="entry name" value="Bacillus cereus metalloprotein-like"/>
    <property type="match status" value="2"/>
</dbReference>
<comment type="caution">
    <text evidence="2">The sequence shown here is derived from an EMBL/GenBank/DDBJ whole genome shotgun (WGS) entry which is preliminary data.</text>
</comment>
<evidence type="ECO:0000256" key="1">
    <source>
        <dbReference type="SAM" id="Coils"/>
    </source>
</evidence>
<dbReference type="OrthoDB" id="1633927at2"/>
<dbReference type="AlphaFoldDB" id="A0A368VR87"/>
<dbReference type="EMBL" id="QPJD01000020">
    <property type="protein sequence ID" value="RCW41890.1"/>
    <property type="molecule type" value="Genomic_DNA"/>
</dbReference>